<dbReference type="NCBIfam" id="TIGR01221">
    <property type="entry name" value="rmlC"/>
    <property type="match status" value="1"/>
</dbReference>
<dbReference type="InterPro" id="IPR000888">
    <property type="entry name" value="RmlC-like"/>
</dbReference>
<name>A0ABS3F8I2_9PROT</name>
<dbReference type="Proteomes" id="UP000664761">
    <property type="component" value="Unassembled WGS sequence"/>
</dbReference>
<keyword evidence="5 6" id="KW-0413">Isomerase</keyword>
<keyword evidence="7" id="KW-1185">Reference proteome</keyword>
<evidence type="ECO:0000256" key="3">
    <source>
        <dbReference type="ARBA" id="ARBA00012098"/>
    </source>
</evidence>
<dbReference type="PANTHER" id="PTHR21047">
    <property type="entry name" value="DTDP-6-DEOXY-D-GLUCOSE-3,5 EPIMERASE"/>
    <property type="match status" value="1"/>
</dbReference>
<dbReference type="InterPro" id="IPR014710">
    <property type="entry name" value="RmlC-like_jellyroll"/>
</dbReference>
<evidence type="ECO:0000256" key="4">
    <source>
        <dbReference type="ARBA" id="ARBA00019595"/>
    </source>
</evidence>
<dbReference type="CDD" id="cd00438">
    <property type="entry name" value="cupin_RmlC"/>
    <property type="match status" value="1"/>
</dbReference>
<evidence type="ECO:0000313" key="7">
    <source>
        <dbReference type="Proteomes" id="UP000664761"/>
    </source>
</evidence>
<evidence type="ECO:0000256" key="1">
    <source>
        <dbReference type="ARBA" id="ARBA00001298"/>
    </source>
</evidence>
<accession>A0ABS3F8I2</accession>
<comment type="caution">
    <text evidence="6">The sequence shown here is derived from an EMBL/GenBank/DDBJ whole genome shotgun (WGS) entry which is preliminary data.</text>
</comment>
<comment type="subunit">
    <text evidence="5">Homodimer.</text>
</comment>
<dbReference type="Gene3D" id="2.60.120.10">
    <property type="entry name" value="Jelly Rolls"/>
    <property type="match status" value="1"/>
</dbReference>
<dbReference type="PANTHER" id="PTHR21047:SF2">
    <property type="entry name" value="THYMIDINE DIPHOSPHO-4-KETO-RHAMNOSE 3,5-EPIMERASE"/>
    <property type="match status" value="1"/>
</dbReference>
<gene>
    <name evidence="6" type="primary">rfbC</name>
    <name evidence="6" type="ORF">J0X12_11550</name>
</gene>
<comment type="similarity">
    <text evidence="5">Belongs to the dTDP-4-dehydrorhamnose 3,5-epimerase family.</text>
</comment>
<evidence type="ECO:0000256" key="2">
    <source>
        <dbReference type="ARBA" id="ARBA00001997"/>
    </source>
</evidence>
<evidence type="ECO:0000313" key="6">
    <source>
        <dbReference type="EMBL" id="MBO0334257.1"/>
    </source>
</evidence>
<dbReference type="InterPro" id="IPR011051">
    <property type="entry name" value="RmlC_Cupin_sf"/>
</dbReference>
<sequence>MKLTETEISGVYLVEPEFIEDERGHFTRSFCETEFNDAGIGFLPVQCNVSYNKTAYTLRGMHFHAAPYEETKLVRCSAGKIFDVAVDIRPSSPTFSKWVGFELSRENGRALFIPAGCAHGFLTLENDCDVFYQMSPAYTPGHDRGFRWDDPAIDINWPGEPRIISERDANLLTLDEAIR</sequence>
<protein>
    <recommendedName>
        <fullName evidence="4 5">dTDP-4-dehydrorhamnose 3,5-epimerase</fullName>
        <ecNumber evidence="3 5">5.1.3.13</ecNumber>
    </recommendedName>
    <alternativeName>
        <fullName evidence="5">Thymidine diphospho-4-keto-rhamnose 3,5-epimerase</fullName>
    </alternativeName>
</protein>
<reference evidence="6 7" key="1">
    <citation type="submission" date="2021-03" db="EMBL/GenBank/DDBJ databases">
        <title>Sneathiella sp. CAU 1612 isolated from Kang Won-do.</title>
        <authorList>
            <person name="Kim W."/>
        </authorList>
    </citation>
    <scope>NUCLEOTIDE SEQUENCE [LARGE SCALE GENOMIC DNA]</scope>
    <source>
        <strain evidence="6 7">CAU 1612</strain>
    </source>
</reference>
<comment type="function">
    <text evidence="2 5">Catalyzes the epimerization of the C3' and C5'positions of dTDP-6-deoxy-D-xylo-4-hexulose, forming dTDP-6-deoxy-L-lyxo-4-hexulose.</text>
</comment>
<comment type="catalytic activity">
    <reaction evidence="1 5">
        <text>dTDP-4-dehydro-6-deoxy-alpha-D-glucose = dTDP-4-dehydro-beta-L-rhamnose</text>
        <dbReference type="Rhea" id="RHEA:16969"/>
        <dbReference type="ChEBI" id="CHEBI:57649"/>
        <dbReference type="ChEBI" id="CHEBI:62830"/>
        <dbReference type="EC" id="5.1.3.13"/>
    </reaction>
</comment>
<comment type="pathway">
    <text evidence="5">Carbohydrate biosynthesis; dTDP-L-rhamnose biosynthesis.</text>
</comment>
<dbReference type="SUPFAM" id="SSF51182">
    <property type="entry name" value="RmlC-like cupins"/>
    <property type="match status" value="1"/>
</dbReference>
<proteinExistence type="inferred from homology"/>
<organism evidence="6 7">
    <name type="scientific">Sneathiella sedimenti</name>
    <dbReference type="NCBI Taxonomy" id="2816034"/>
    <lineage>
        <taxon>Bacteria</taxon>
        <taxon>Pseudomonadati</taxon>
        <taxon>Pseudomonadota</taxon>
        <taxon>Alphaproteobacteria</taxon>
        <taxon>Sneathiellales</taxon>
        <taxon>Sneathiellaceae</taxon>
        <taxon>Sneathiella</taxon>
    </lineage>
</organism>
<dbReference type="Pfam" id="PF00908">
    <property type="entry name" value="dTDP_sugar_isom"/>
    <property type="match status" value="1"/>
</dbReference>
<evidence type="ECO:0000256" key="5">
    <source>
        <dbReference type="RuleBase" id="RU364069"/>
    </source>
</evidence>
<dbReference type="EC" id="5.1.3.13" evidence="3 5"/>
<dbReference type="RefSeq" id="WP_207045839.1">
    <property type="nucleotide sequence ID" value="NZ_JAFLNC010000003.1"/>
</dbReference>
<dbReference type="GO" id="GO:0008830">
    <property type="term" value="F:dTDP-4-dehydrorhamnose 3,5-epimerase activity"/>
    <property type="evidence" value="ECO:0007669"/>
    <property type="project" value="UniProtKB-EC"/>
</dbReference>
<dbReference type="EMBL" id="JAFLNC010000003">
    <property type="protein sequence ID" value="MBO0334257.1"/>
    <property type="molecule type" value="Genomic_DNA"/>
</dbReference>